<dbReference type="InterPro" id="IPR036582">
    <property type="entry name" value="Mao_N_sf"/>
</dbReference>
<feature type="signal peptide" evidence="1">
    <location>
        <begin position="1"/>
        <end position="22"/>
    </location>
</feature>
<gene>
    <name evidence="3" type="ORF">B5M42_10825</name>
</gene>
<protein>
    <recommendedName>
        <fullName evidence="2">Copper amine oxidase-like N-terminal domain-containing protein</fullName>
    </recommendedName>
</protein>
<dbReference type="SUPFAM" id="SSF55383">
    <property type="entry name" value="Copper amine oxidase, domain N"/>
    <property type="match status" value="2"/>
</dbReference>
<dbReference type="OrthoDB" id="1736367at2"/>
<evidence type="ECO:0000313" key="3">
    <source>
        <dbReference type="EMBL" id="TFE88038.1"/>
    </source>
</evidence>
<evidence type="ECO:0000259" key="2">
    <source>
        <dbReference type="Pfam" id="PF07833"/>
    </source>
</evidence>
<feature type="chain" id="PRO_5021503095" description="Copper amine oxidase-like N-terminal domain-containing protein" evidence="1">
    <location>
        <begin position="23"/>
        <end position="625"/>
    </location>
</feature>
<name>A0A4Y8Q3C5_9BACL</name>
<organism evidence="3 4">
    <name type="scientific">Paenibacillus athensensis</name>
    <dbReference type="NCBI Taxonomy" id="1967502"/>
    <lineage>
        <taxon>Bacteria</taxon>
        <taxon>Bacillati</taxon>
        <taxon>Bacillota</taxon>
        <taxon>Bacilli</taxon>
        <taxon>Bacillales</taxon>
        <taxon>Paenibacillaceae</taxon>
        <taxon>Paenibacillus</taxon>
    </lineage>
</organism>
<dbReference type="Pfam" id="PF07833">
    <property type="entry name" value="Cu_amine_oxidN1"/>
    <property type="match status" value="1"/>
</dbReference>
<dbReference type="InterPro" id="IPR012854">
    <property type="entry name" value="Cu_amine_oxidase-like_N"/>
</dbReference>
<keyword evidence="1" id="KW-0732">Signal</keyword>
<dbReference type="Gene3D" id="3.40.1000.10">
    <property type="entry name" value="Mog1/PsbP, alpha/beta/alpha sandwich"/>
    <property type="match status" value="1"/>
</dbReference>
<reference evidence="3 4" key="1">
    <citation type="submission" date="2017-03" db="EMBL/GenBank/DDBJ databases">
        <title>Isolation of Levoglucosan Utilizing Bacteria.</title>
        <authorList>
            <person name="Arya A.S."/>
        </authorList>
    </citation>
    <scope>NUCLEOTIDE SEQUENCE [LARGE SCALE GENOMIC DNA]</scope>
    <source>
        <strain evidence="3 4">MEC069</strain>
    </source>
</reference>
<dbReference type="RefSeq" id="WP_134752619.1">
    <property type="nucleotide sequence ID" value="NZ_MYFO02000003.1"/>
</dbReference>
<comment type="caution">
    <text evidence="3">The sequence shown here is derived from an EMBL/GenBank/DDBJ whole genome shotgun (WGS) entry which is preliminary data.</text>
</comment>
<evidence type="ECO:0000313" key="4">
    <source>
        <dbReference type="Proteomes" id="UP000298246"/>
    </source>
</evidence>
<proteinExistence type="predicted"/>
<sequence length="625" mass="70073">MKKLTTLLLAGALLLTPQFAHAADNDINIKLQLNNESLTINGVDMKVEKPYLSNETTLVPLRVITTAFGAVLNWDSATKSIHLKYGAHAITLTIGSKTAVVDDQTLDLPAPPELANGTTMVPIRFISENFGAKVSYDAATSQITITGSKQETTPDNDLNSDLGKTKLGNSFYGWSMNYPSGLEKQSISFKEDGAAFTDTNGEYRFSVYVEELEDSLSQDALLKKLNASVTSSETVLDKKYVRQGSGGYARIVSKNSEGKYYEGRGYVKGDYYYQIILTVNKEENYKNKAKNQAYTDLLDSFKTEFDKKDPAIKDISTVKDGYRTYVNKDFGFTMKLPSEWNDASSSSSLDFYDEKTDAALSIRVTSVEDKDTLAAWVDRETAQITSYYTSDNVKIDKPVDMTVSGEPAKLLKYSSRTGDTWTNFYGLYVFKDGHKFEIDFVQNKTAVDAKLFKAITDSFKFEGEATVGYIDDDRDFIDRDKTSTVTRKSQHFSIDIPDFWYPYEDEDSKDMLEYSFVGGLLLVFNNEDQSYDNIVQNDNKVLDEARKRKNFNIVMNGSDTIGGLNASKLVYENDADNGGRLRTFVYHVKSGDNVYTIIASMYQAVMTDANVQRLDKVIHSLKPLQ</sequence>
<accession>A0A4Y8Q3C5</accession>
<dbReference type="AlphaFoldDB" id="A0A4Y8Q3C5"/>
<dbReference type="Gene3D" id="3.30.457.10">
    <property type="entry name" value="Copper amine oxidase-like, N-terminal domain"/>
    <property type="match status" value="1"/>
</dbReference>
<dbReference type="Proteomes" id="UP000298246">
    <property type="component" value="Unassembled WGS sequence"/>
</dbReference>
<keyword evidence="4" id="KW-1185">Reference proteome</keyword>
<evidence type="ECO:0000256" key="1">
    <source>
        <dbReference type="SAM" id="SignalP"/>
    </source>
</evidence>
<dbReference type="EMBL" id="MYFO01000011">
    <property type="protein sequence ID" value="TFE88038.1"/>
    <property type="molecule type" value="Genomic_DNA"/>
</dbReference>
<feature type="domain" description="Copper amine oxidase-like N-terminal" evidence="2">
    <location>
        <begin position="40"/>
        <end position="145"/>
    </location>
</feature>